<gene>
    <name evidence="3" type="ORF">HY912_03050</name>
</gene>
<protein>
    <submittedName>
        <fullName evidence="3">FIST C-terminal domain-containing protein</fullName>
    </submittedName>
</protein>
<comment type="caution">
    <text evidence="3">The sequence shown here is derived from an EMBL/GenBank/DDBJ whole genome shotgun (WGS) entry which is preliminary data.</text>
</comment>
<dbReference type="SMART" id="SM00897">
    <property type="entry name" value="FIST"/>
    <property type="match status" value="1"/>
</dbReference>
<dbReference type="SMART" id="SM01204">
    <property type="entry name" value="FIST_C"/>
    <property type="match status" value="1"/>
</dbReference>
<reference evidence="3" key="1">
    <citation type="submission" date="2020-07" db="EMBL/GenBank/DDBJ databases">
        <title>Huge and variable diversity of episymbiotic CPR bacteria and DPANN archaea in groundwater ecosystems.</title>
        <authorList>
            <person name="He C.Y."/>
            <person name="Keren R."/>
            <person name="Whittaker M."/>
            <person name="Farag I.F."/>
            <person name="Doudna J."/>
            <person name="Cate J.H.D."/>
            <person name="Banfield J.F."/>
        </authorList>
    </citation>
    <scope>NUCLEOTIDE SEQUENCE</scope>
    <source>
        <strain evidence="3">NC_groundwater_1664_Pr3_B-0.1um_52_9</strain>
    </source>
</reference>
<organism evidence="3 4">
    <name type="scientific">Desulfomonile tiedjei</name>
    <dbReference type="NCBI Taxonomy" id="2358"/>
    <lineage>
        <taxon>Bacteria</taxon>
        <taxon>Pseudomonadati</taxon>
        <taxon>Thermodesulfobacteriota</taxon>
        <taxon>Desulfomonilia</taxon>
        <taxon>Desulfomonilales</taxon>
        <taxon>Desulfomonilaceae</taxon>
        <taxon>Desulfomonile</taxon>
    </lineage>
</organism>
<dbReference type="Pfam" id="PF08495">
    <property type="entry name" value="FIST"/>
    <property type="match status" value="1"/>
</dbReference>
<dbReference type="EMBL" id="JACRDE010000091">
    <property type="protein sequence ID" value="MBI5248450.1"/>
    <property type="molecule type" value="Genomic_DNA"/>
</dbReference>
<dbReference type="InterPro" id="IPR019494">
    <property type="entry name" value="FIST_C"/>
</dbReference>
<accession>A0A9D6UXX7</accession>
<dbReference type="PANTHER" id="PTHR40252">
    <property type="entry name" value="BLR0328 PROTEIN"/>
    <property type="match status" value="1"/>
</dbReference>
<evidence type="ECO:0000313" key="4">
    <source>
        <dbReference type="Proteomes" id="UP000807825"/>
    </source>
</evidence>
<dbReference type="Proteomes" id="UP000807825">
    <property type="component" value="Unassembled WGS sequence"/>
</dbReference>
<evidence type="ECO:0000259" key="2">
    <source>
        <dbReference type="SMART" id="SM01204"/>
    </source>
</evidence>
<feature type="domain" description="FIST C-domain" evidence="2">
    <location>
        <begin position="222"/>
        <end position="366"/>
    </location>
</feature>
<dbReference type="AlphaFoldDB" id="A0A9D6UXX7"/>
<evidence type="ECO:0000313" key="3">
    <source>
        <dbReference type="EMBL" id="MBI5248450.1"/>
    </source>
</evidence>
<evidence type="ECO:0000259" key="1">
    <source>
        <dbReference type="SMART" id="SM00897"/>
    </source>
</evidence>
<dbReference type="PANTHER" id="PTHR40252:SF2">
    <property type="entry name" value="BLR0328 PROTEIN"/>
    <property type="match status" value="1"/>
</dbReference>
<sequence>MFKAATVSSKEPFSSLSGEQLGNALLGELGRAPSACWLFSTPSQELKELVSGVSRAMGDVDLVGCTTDGEVSMAGLSTGSAVLCGVTTDRIEFHVACVENLHENTEEAGRRLAKQFPSTVRYVQIFSDGLTGNGCAILRGMTSVLGSHVPIAGGTAGDAGAFQKTWQFFASEALSDAVVGIGFSGDFTVGTGVRSGWSPIGIAKRVTRACGNVVHELNGQPALEVYERFLGKHADKLPSVGVEYPLGLVCDGGDHGKEDFHLLRATMSVNRNDGSIVFAGEIPEGSMVRLTCGDHASILGAAEQAAISALGELGNRTPAMAFFYSCMARKIVLGRRTREEVDRIRLAVGTDLPIVGFYTYGEYCRIKANGPSLLHNETASVSVIGL</sequence>
<dbReference type="Pfam" id="PF10442">
    <property type="entry name" value="FIST_C"/>
    <property type="match status" value="1"/>
</dbReference>
<proteinExistence type="predicted"/>
<dbReference type="InterPro" id="IPR013702">
    <property type="entry name" value="FIST_domain_N"/>
</dbReference>
<feature type="domain" description="FIST" evidence="1">
    <location>
        <begin position="32"/>
        <end position="221"/>
    </location>
</feature>
<name>A0A9D6UXX7_9BACT</name>